<dbReference type="AlphaFoldDB" id="A0AA39YMH1"/>
<feature type="compositionally biased region" description="Acidic residues" evidence="1">
    <location>
        <begin position="15"/>
        <end position="24"/>
    </location>
</feature>
<keyword evidence="3" id="KW-1185">Reference proteome</keyword>
<evidence type="ECO:0000313" key="2">
    <source>
        <dbReference type="EMBL" id="KAK0655246.1"/>
    </source>
</evidence>
<comment type="caution">
    <text evidence="2">The sequence shown here is derived from an EMBL/GenBank/DDBJ whole genome shotgun (WGS) entry which is preliminary data.</text>
</comment>
<reference evidence="2" key="1">
    <citation type="submission" date="2023-06" db="EMBL/GenBank/DDBJ databases">
        <title>Genome-scale phylogeny and comparative genomics of the fungal order Sordariales.</title>
        <authorList>
            <consortium name="Lawrence Berkeley National Laboratory"/>
            <person name="Hensen N."/>
            <person name="Bonometti L."/>
            <person name="Westerberg I."/>
            <person name="Brannstrom I.O."/>
            <person name="Guillou S."/>
            <person name="Cros-Aarteil S."/>
            <person name="Calhoun S."/>
            <person name="Haridas S."/>
            <person name="Kuo A."/>
            <person name="Mondo S."/>
            <person name="Pangilinan J."/>
            <person name="Riley R."/>
            <person name="Labutti K."/>
            <person name="Andreopoulos B."/>
            <person name="Lipzen A."/>
            <person name="Chen C."/>
            <person name="Yanf M."/>
            <person name="Daum C."/>
            <person name="Ng V."/>
            <person name="Clum A."/>
            <person name="Steindorff A."/>
            <person name="Ohm R."/>
            <person name="Martin F."/>
            <person name="Silar P."/>
            <person name="Natvig D."/>
            <person name="Lalanne C."/>
            <person name="Gautier V."/>
            <person name="Ament-Velasquez S.L."/>
            <person name="Kruys A."/>
            <person name="Hutchinson M.I."/>
            <person name="Powell A.J."/>
            <person name="Barry K."/>
            <person name="Miller A.N."/>
            <person name="Grigoriev I.V."/>
            <person name="Debuchy R."/>
            <person name="Gladieux P."/>
            <person name="Thoren M.H."/>
            <person name="Johannesson H."/>
        </authorList>
    </citation>
    <scope>NUCLEOTIDE SEQUENCE</scope>
    <source>
        <strain evidence="2">SMH2532-1</strain>
    </source>
</reference>
<name>A0AA39YMH1_9PEZI</name>
<sequence>MAAKVAQINRPAEMEIPDESDDEDAKAQHTYPRRRRYGMPYVWYIGLGLHCLLRP</sequence>
<evidence type="ECO:0000313" key="3">
    <source>
        <dbReference type="Proteomes" id="UP001174936"/>
    </source>
</evidence>
<evidence type="ECO:0000256" key="1">
    <source>
        <dbReference type="SAM" id="MobiDB-lite"/>
    </source>
</evidence>
<dbReference type="Proteomes" id="UP001174936">
    <property type="component" value="Unassembled WGS sequence"/>
</dbReference>
<proteinExistence type="predicted"/>
<organism evidence="2 3">
    <name type="scientific">Cercophora newfieldiana</name>
    <dbReference type="NCBI Taxonomy" id="92897"/>
    <lineage>
        <taxon>Eukaryota</taxon>
        <taxon>Fungi</taxon>
        <taxon>Dikarya</taxon>
        <taxon>Ascomycota</taxon>
        <taxon>Pezizomycotina</taxon>
        <taxon>Sordariomycetes</taxon>
        <taxon>Sordariomycetidae</taxon>
        <taxon>Sordariales</taxon>
        <taxon>Lasiosphaeriaceae</taxon>
        <taxon>Cercophora</taxon>
    </lineage>
</organism>
<gene>
    <name evidence="2" type="ORF">B0T16DRAFT_8157</name>
</gene>
<feature type="region of interest" description="Disordered" evidence="1">
    <location>
        <begin position="1"/>
        <end position="31"/>
    </location>
</feature>
<dbReference type="EMBL" id="JAULSV010000001">
    <property type="protein sequence ID" value="KAK0655246.1"/>
    <property type="molecule type" value="Genomic_DNA"/>
</dbReference>
<accession>A0AA39YMH1</accession>
<protein>
    <submittedName>
        <fullName evidence="2">Uncharacterized protein</fullName>
    </submittedName>
</protein>